<evidence type="ECO:0000313" key="3">
    <source>
        <dbReference type="EMBL" id="XAY04056.1"/>
    </source>
</evidence>
<dbReference type="Pfam" id="PF02405">
    <property type="entry name" value="MlaE"/>
    <property type="match status" value="1"/>
</dbReference>
<protein>
    <recommendedName>
        <fullName evidence="4">ABC transporter permease</fullName>
    </recommendedName>
</protein>
<feature type="transmembrane region" description="Helical" evidence="2">
    <location>
        <begin position="262"/>
        <end position="284"/>
    </location>
</feature>
<proteinExistence type="predicted"/>
<dbReference type="KEGG" id="parq:DSM112329_00882"/>
<feature type="transmembrane region" description="Helical" evidence="2">
    <location>
        <begin position="222"/>
        <end position="242"/>
    </location>
</feature>
<evidence type="ECO:0000256" key="2">
    <source>
        <dbReference type="SAM" id="Phobius"/>
    </source>
</evidence>
<dbReference type="AlphaFoldDB" id="A0AAU7ARE1"/>
<feature type="transmembrane region" description="Helical" evidence="2">
    <location>
        <begin position="78"/>
        <end position="96"/>
    </location>
</feature>
<dbReference type="RefSeq" id="WP_354700601.1">
    <property type="nucleotide sequence ID" value="NZ_CP114014.1"/>
</dbReference>
<evidence type="ECO:0000256" key="1">
    <source>
        <dbReference type="SAM" id="MobiDB-lite"/>
    </source>
</evidence>
<gene>
    <name evidence="3" type="ORF">DSM112329_00882</name>
</gene>
<dbReference type="PANTHER" id="PTHR30188:SF4">
    <property type="entry name" value="PROTEIN TRIGALACTOSYLDIACYLGLYCEROL 1, CHLOROPLASTIC"/>
    <property type="match status" value="1"/>
</dbReference>
<dbReference type="PANTHER" id="PTHR30188">
    <property type="entry name" value="ABC TRANSPORTER PERMEASE PROTEIN-RELATED"/>
    <property type="match status" value="1"/>
</dbReference>
<reference evidence="3" key="1">
    <citation type="submission" date="2022-12" db="EMBL/GenBank/DDBJ databases">
        <title>Paraconexibacter alkalitolerans sp. nov. and Baekduia alba sp. nov., isolated from soil and emended description of the genera Paraconexibacter (Chun et al., 2020) and Baekduia (An et al., 2020).</title>
        <authorList>
            <person name="Vieira S."/>
            <person name="Huber K.J."/>
            <person name="Geppert A."/>
            <person name="Wolf J."/>
            <person name="Neumann-Schaal M."/>
            <person name="Muesken M."/>
            <person name="Overmann J."/>
        </authorList>
    </citation>
    <scope>NUCLEOTIDE SEQUENCE</scope>
    <source>
        <strain evidence="3">AEG42_29</strain>
    </source>
</reference>
<keyword evidence="2" id="KW-0812">Transmembrane</keyword>
<feature type="region of interest" description="Disordered" evidence="1">
    <location>
        <begin position="1"/>
        <end position="27"/>
    </location>
</feature>
<feature type="transmembrane region" description="Helical" evidence="2">
    <location>
        <begin position="123"/>
        <end position="146"/>
    </location>
</feature>
<evidence type="ECO:0008006" key="4">
    <source>
        <dbReference type="Google" id="ProtNLM"/>
    </source>
</evidence>
<dbReference type="InterPro" id="IPR030802">
    <property type="entry name" value="Permease_MalE"/>
</dbReference>
<dbReference type="EMBL" id="CP114014">
    <property type="protein sequence ID" value="XAY04056.1"/>
    <property type="molecule type" value="Genomic_DNA"/>
</dbReference>
<dbReference type="GO" id="GO:0043190">
    <property type="term" value="C:ATP-binding cassette (ABC) transporter complex"/>
    <property type="evidence" value="ECO:0007669"/>
    <property type="project" value="InterPro"/>
</dbReference>
<accession>A0AAU7ARE1</accession>
<sequence length="291" mass="31348">MATNLTKPQVQPDVNVPGYEEDDRPSPGQRIFNDYFGWLEQIAGMMLLTGKAVVATFTPPYSWKEEFVEEAFLILRRCLIPMIISTVAFGFGAPGLQASNLTQIFGTIDREGAFFVMASIREFAGWINGMVIAGVAGTAICADLGARKVREELDAMAVLGLDPVRQIVTPRFLALGIITPLMNILALTFGVMGGWVAAVVVWGETSAGYIATFTSNFTFPDLFGAVFKTTGFGFIIAVACCYKGLNVKGGAQGVGRAVNQAVVISFAGIWIFNYLFTAILLAAYPETGNLH</sequence>
<organism evidence="3">
    <name type="scientific">Paraconexibacter sp. AEG42_29</name>
    <dbReference type="NCBI Taxonomy" id="2997339"/>
    <lineage>
        <taxon>Bacteria</taxon>
        <taxon>Bacillati</taxon>
        <taxon>Actinomycetota</taxon>
        <taxon>Thermoleophilia</taxon>
        <taxon>Solirubrobacterales</taxon>
        <taxon>Paraconexibacteraceae</taxon>
        <taxon>Paraconexibacter</taxon>
    </lineage>
</organism>
<keyword evidence="2" id="KW-0472">Membrane</keyword>
<dbReference type="GO" id="GO:0005548">
    <property type="term" value="F:phospholipid transporter activity"/>
    <property type="evidence" value="ECO:0007669"/>
    <property type="project" value="TreeGrafter"/>
</dbReference>
<keyword evidence="2" id="KW-1133">Transmembrane helix</keyword>
<name>A0AAU7ARE1_9ACTN</name>
<feature type="transmembrane region" description="Helical" evidence="2">
    <location>
        <begin position="172"/>
        <end position="202"/>
    </location>
</feature>